<evidence type="ECO:0000313" key="1">
    <source>
        <dbReference type="EMBL" id="SDW03595.1"/>
    </source>
</evidence>
<dbReference type="AlphaFoldDB" id="A0A1H2Q935"/>
<evidence type="ECO:0000313" key="2">
    <source>
        <dbReference type="Proteomes" id="UP000198569"/>
    </source>
</evidence>
<proteinExistence type="predicted"/>
<organism evidence="1 2">
    <name type="scientific">Flavobacterium degerlachei</name>
    <dbReference type="NCBI Taxonomy" id="229203"/>
    <lineage>
        <taxon>Bacteria</taxon>
        <taxon>Pseudomonadati</taxon>
        <taxon>Bacteroidota</taxon>
        <taxon>Flavobacteriia</taxon>
        <taxon>Flavobacteriales</taxon>
        <taxon>Flavobacteriaceae</taxon>
        <taxon>Flavobacterium</taxon>
    </lineage>
</organism>
<dbReference type="STRING" id="229203.SAMN05444338_101126"/>
<accession>A0A1H2Q935</accession>
<gene>
    <name evidence="1" type="ORF">SAMN05444338_101126</name>
</gene>
<dbReference type="EMBL" id="FNMV01000001">
    <property type="protein sequence ID" value="SDW03595.1"/>
    <property type="molecule type" value="Genomic_DNA"/>
</dbReference>
<dbReference type="RefSeq" id="WP_245709576.1">
    <property type="nucleotide sequence ID" value="NZ_FNMV01000001.1"/>
</dbReference>
<reference evidence="2" key="1">
    <citation type="submission" date="2016-10" db="EMBL/GenBank/DDBJ databases">
        <authorList>
            <person name="Varghese N."/>
            <person name="Submissions S."/>
        </authorList>
    </citation>
    <scope>NUCLEOTIDE SEQUENCE [LARGE SCALE GENOMIC DNA]</scope>
    <source>
        <strain evidence="2">DSM 15718</strain>
    </source>
</reference>
<protein>
    <submittedName>
        <fullName evidence="1">Uncharacterized protein</fullName>
    </submittedName>
</protein>
<keyword evidence="2" id="KW-1185">Reference proteome</keyword>
<name>A0A1H2Q935_9FLAO</name>
<dbReference type="Proteomes" id="UP000198569">
    <property type="component" value="Unassembled WGS sequence"/>
</dbReference>
<sequence length="136" mass="15576">MKPSDKTMVHFYQQLGKLFYSIAAVDKTVREEEIKQLKKIVQQEWLPLENTFDVFGSDSAYQIEIVFDWLAENDCDFKQILPDLKIFRSVHTSLFTPQVNALIIKTAKAIASSFAGKNKSEHVLIGQLNALLENQQ</sequence>